<dbReference type="SUPFAM" id="SSF53474">
    <property type="entry name" value="alpha/beta-Hydrolases"/>
    <property type="match status" value="1"/>
</dbReference>
<dbReference type="GO" id="GO:0016787">
    <property type="term" value="F:hydrolase activity"/>
    <property type="evidence" value="ECO:0007669"/>
    <property type="project" value="UniProtKB-KW"/>
</dbReference>
<keyword evidence="4" id="KW-1185">Reference proteome</keyword>
<dbReference type="AlphaFoldDB" id="A0A5A5TIB0"/>
<dbReference type="PRINTS" id="PR00111">
    <property type="entry name" value="ABHYDROLASE"/>
</dbReference>
<dbReference type="InterPro" id="IPR050266">
    <property type="entry name" value="AB_hydrolase_sf"/>
</dbReference>
<evidence type="ECO:0000256" key="1">
    <source>
        <dbReference type="ARBA" id="ARBA00022801"/>
    </source>
</evidence>
<evidence type="ECO:0000313" key="4">
    <source>
        <dbReference type="Proteomes" id="UP000322530"/>
    </source>
</evidence>
<dbReference type="Gene3D" id="3.40.50.1820">
    <property type="entry name" value="alpha/beta hydrolase"/>
    <property type="match status" value="1"/>
</dbReference>
<dbReference type="PANTHER" id="PTHR43798:SF31">
    <property type="entry name" value="AB HYDROLASE SUPERFAMILY PROTEIN YCLE"/>
    <property type="match status" value="1"/>
</dbReference>
<reference evidence="3 4" key="1">
    <citation type="submission" date="2019-01" db="EMBL/GenBank/DDBJ databases">
        <title>Draft genome sequence of Dictyobacter sp. Uno17.</title>
        <authorList>
            <person name="Wang C.M."/>
            <person name="Zheng Y."/>
            <person name="Sakai Y."/>
            <person name="Abe K."/>
            <person name="Yokota A."/>
            <person name="Yabe S."/>
        </authorList>
    </citation>
    <scope>NUCLEOTIDE SEQUENCE [LARGE SCALE GENOMIC DNA]</scope>
    <source>
        <strain evidence="3 4">Uno17</strain>
    </source>
</reference>
<keyword evidence="1 3" id="KW-0378">Hydrolase</keyword>
<feature type="domain" description="AB hydrolase-1" evidence="2">
    <location>
        <begin position="23"/>
        <end position="258"/>
    </location>
</feature>
<name>A0A5A5TIB0_9CHLR</name>
<gene>
    <name evidence="3" type="ORF">KDI_45190</name>
</gene>
<dbReference type="RefSeq" id="WP_172632353.1">
    <property type="nucleotide sequence ID" value="NZ_BIXY01000088.1"/>
</dbReference>
<dbReference type="InterPro" id="IPR029058">
    <property type="entry name" value="AB_hydrolase_fold"/>
</dbReference>
<comment type="caution">
    <text evidence="3">The sequence shown here is derived from an EMBL/GenBank/DDBJ whole genome shotgun (WGS) entry which is preliminary data.</text>
</comment>
<evidence type="ECO:0000313" key="3">
    <source>
        <dbReference type="EMBL" id="GCF10955.1"/>
    </source>
</evidence>
<dbReference type="PRINTS" id="PR00412">
    <property type="entry name" value="EPOXHYDRLASE"/>
</dbReference>
<evidence type="ECO:0000259" key="2">
    <source>
        <dbReference type="Pfam" id="PF00561"/>
    </source>
</evidence>
<dbReference type="PANTHER" id="PTHR43798">
    <property type="entry name" value="MONOACYLGLYCEROL LIPASE"/>
    <property type="match status" value="1"/>
</dbReference>
<dbReference type="EMBL" id="BIXY01000088">
    <property type="protein sequence ID" value="GCF10955.1"/>
    <property type="molecule type" value="Genomic_DNA"/>
</dbReference>
<organism evidence="3 4">
    <name type="scientific">Dictyobacter arantiisoli</name>
    <dbReference type="NCBI Taxonomy" id="2014874"/>
    <lineage>
        <taxon>Bacteria</taxon>
        <taxon>Bacillati</taxon>
        <taxon>Chloroflexota</taxon>
        <taxon>Ktedonobacteria</taxon>
        <taxon>Ktedonobacterales</taxon>
        <taxon>Dictyobacteraceae</taxon>
        <taxon>Dictyobacter</taxon>
    </lineage>
</organism>
<dbReference type="Proteomes" id="UP000322530">
    <property type="component" value="Unassembled WGS sequence"/>
</dbReference>
<dbReference type="InterPro" id="IPR000639">
    <property type="entry name" value="Epox_hydrolase-like"/>
</dbReference>
<dbReference type="GO" id="GO:0016020">
    <property type="term" value="C:membrane"/>
    <property type="evidence" value="ECO:0007669"/>
    <property type="project" value="TreeGrafter"/>
</dbReference>
<dbReference type="Pfam" id="PF00561">
    <property type="entry name" value="Abhydrolase_1"/>
    <property type="match status" value="1"/>
</dbReference>
<accession>A0A5A5TIB0</accession>
<proteinExistence type="predicted"/>
<dbReference type="InterPro" id="IPR000073">
    <property type="entry name" value="AB_hydrolase_1"/>
</dbReference>
<protein>
    <submittedName>
        <fullName evidence="3">Hydrolase</fullName>
    </submittedName>
</protein>
<sequence>MDAETLLLENGLSLAYERCGTGPTLLLLHAGMADRRMWDAQVEAFAQQYQVIRYDLQGYGTSGLGGGLIRHYEDLYGLLKGLGIAHAFLLGCALGGAVCLDFALLYPEMVDGLILVAALPGGYPVTGTQLLEVDAREKQREQIAAIKAGNFALASEIEVDHWLVGQQRVRAQLDPVVWQRVYDMTLLTLQRRIASYGNERILEPPAYQRLSEIQTSTLLINGTLDDPMIGQAGDWLAAHLPNVQTVQMPETAHFPNIECPAAFNHHVLTFLSRWLPGPLPGTA</sequence>